<gene>
    <name evidence="1" type="ORF">AS156_23085</name>
</gene>
<sequence>MRDYEVDLCEPIKEGDKSYVPLVRKSLDLNCHLNILFLRQEDPGSLVLQGGDVDNRLKTLFDALRKPDPDVAIRYPQAHEPLYCLLESDTLISGFDVDTDRLLFPQSSDNSEVFLIIEVIVRVLNIGPWNMSLLGS</sequence>
<dbReference type="EMBL" id="LNCU01000120">
    <property type="protein sequence ID" value="KWV45900.1"/>
    <property type="molecule type" value="Genomic_DNA"/>
</dbReference>
<dbReference type="AlphaFoldDB" id="A0A109JBH4"/>
<evidence type="ECO:0000313" key="1">
    <source>
        <dbReference type="EMBL" id="KWV45900.1"/>
    </source>
</evidence>
<evidence type="ECO:0000313" key="2">
    <source>
        <dbReference type="Proteomes" id="UP000057737"/>
    </source>
</evidence>
<reference evidence="1 2" key="1">
    <citation type="submission" date="2015-11" db="EMBL/GenBank/DDBJ databases">
        <title>Draft Genome Sequence of the Strain BR 10303 (Bradyrhizobium sp.) isolated from nodules of Centrolobium paraense.</title>
        <authorList>
            <person name="Zelli J.E."/>
            <person name="Simoes-Araujo J.L."/>
            <person name="Barauna A.C."/>
            <person name="Silva K."/>
        </authorList>
    </citation>
    <scope>NUCLEOTIDE SEQUENCE [LARGE SCALE GENOMIC DNA]</scope>
    <source>
        <strain evidence="1 2">BR 10303</strain>
    </source>
</reference>
<protein>
    <submittedName>
        <fullName evidence="1">Uncharacterized protein</fullName>
    </submittedName>
</protein>
<proteinExistence type="predicted"/>
<comment type="caution">
    <text evidence="1">The sequence shown here is derived from an EMBL/GenBank/DDBJ whole genome shotgun (WGS) entry which is preliminary data.</text>
</comment>
<organism evidence="1 2">
    <name type="scientific">Bradyrhizobium macuxiense</name>
    <dbReference type="NCBI Taxonomy" id="1755647"/>
    <lineage>
        <taxon>Bacteria</taxon>
        <taxon>Pseudomonadati</taxon>
        <taxon>Pseudomonadota</taxon>
        <taxon>Alphaproteobacteria</taxon>
        <taxon>Hyphomicrobiales</taxon>
        <taxon>Nitrobacteraceae</taxon>
        <taxon>Bradyrhizobium</taxon>
    </lineage>
</organism>
<accession>A0A109JBH4</accession>
<name>A0A109JBH4_9BRAD</name>
<dbReference type="Proteomes" id="UP000057737">
    <property type="component" value="Unassembled WGS sequence"/>
</dbReference>
<keyword evidence="2" id="KW-1185">Reference proteome</keyword>